<feature type="region of interest" description="Disordered" evidence="1">
    <location>
        <begin position="380"/>
        <end position="410"/>
    </location>
</feature>
<feature type="compositionally biased region" description="Polar residues" evidence="1">
    <location>
        <begin position="142"/>
        <end position="155"/>
    </location>
</feature>
<feature type="compositionally biased region" description="Acidic residues" evidence="1">
    <location>
        <begin position="393"/>
        <end position="410"/>
    </location>
</feature>
<evidence type="ECO:0000313" key="4">
    <source>
        <dbReference type="Proteomes" id="UP000233551"/>
    </source>
</evidence>
<dbReference type="PANTHER" id="PTHR31307:SF49">
    <property type="entry name" value="ALCOHOL DEHYDROGENASE TRANSCRIPTION FACTOR MYB_SANT-LIKE FAMILY PROTEIN"/>
    <property type="match status" value="1"/>
</dbReference>
<keyword evidence="4" id="KW-1185">Reference proteome</keyword>
<dbReference type="Gene3D" id="1.10.10.60">
    <property type="entry name" value="Homeodomain-like"/>
    <property type="match status" value="1"/>
</dbReference>
<feature type="region of interest" description="Disordered" evidence="1">
    <location>
        <begin position="59"/>
        <end position="185"/>
    </location>
</feature>
<dbReference type="Pfam" id="PF13837">
    <property type="entry name" value="Myb_DNA-bind_4"/>
    <property type="match status" value="1"/>
</dbReference>
<comment type="caution">
    <text evidence="3">The sequence shown here is derived from an EMBL/GenBank/DDBJ whole genome shotgun (WGS) entry which is preliminary data.</text>
</comment>
<dbReference type="AlphaFoldDB" id="A0A2I0JZA0"/>
<evidence type="ECO:0000313" key="3">
    <source>
        <dbReference type="EMBL" id="PKI60776.1"/>
    </source>
</evidence>
<feature type="domain" description="Myb-like" evidence="2">
    <location>
        <begin position="291"/>
        <end position="351"/>
    </location>
</feature>
<accession>A0A2I0JZA0</accession>
<gene>
    <name evidence="3" type="ORF">CRG98_018823</name>
</gene>
<sequence length="601" mass="65514">MGFPIPGRFHKGRPTPSFGCNFASNSPLRCLLRFLESEKSAGAPHPPTKVLSKVNSFAQPHPQSKVAGGSYQSQARPSGNQQAITRIITRNGPGANTVTVHRPKEGTAQLTHDTVSPLTQSEPPSGAAPPLSPLTPLMAPHQSPNEVRSPQRTKQQPPPTHKRRPVSVGGVRCAHPLPRRRTLAPRHHHLIGGLISRNATTILFNISPPPTTHHHHLPSYLLKPNSPTTQFFLHLVASPTAAADAAGAEAAPDSSPPMGSPMHDDPPSSPAKETRSQPSSANPRRLPPPCWSQEETVALIDAYRDKWYFLRRGNLKAPHWQDVADVVSRRCPAASPPKTAVQCRHKMEKLRKRYRAELQRARSLPVARFVSSWAHFKHMDAMEKGPGAPKDPESEEENEDMDDEDDDELFEGIAPNSRSVYGLYGNGVGHETPAAGKSGGGFRIKIPSAVSIAQHGIDHRKFDRSFDRSFGSGPSSGVNASGSNRFARFGGGAGGGYGARVLRESESGKVGLGKRERDPMEEMVGAIRGLGDGFVRMERMKMEMAREMENMRMEMEMKRTEMAWNYCRVGISADSAENISAGLCSFDGFLTGITLSNEKDI</sequence>
<dbReference type="PANTHER" id="PTHR31307">
    <property type="entry name" value="TRIHELIX TRANSCRIPTION FACTOR ASIL2"/>
    <property type="match status" value="1"/>
</dbReference>
<dbReference type="PROSITE" id="PS50090">
    <property type="entry name" value="MYB_LIKE"/>
    <property type="match status" value="1"/>
</dbReference>
<evidence type="ECO:0000259" key="2">
    <source>
        <dbReference type="PROSITE" id="PS50090"/>
    </source>
</evidence>
<feature type="compositionally biased region" description="Low complexity" evidence="1">
    <location>
        <begin position="244"/>
        <end position="253"/>
    </location>
</feature>
<dbReference type="Proteomes" id="UP000233551">
    <property type="component" value="Unassembled WGS sequence"/>
</dbReference>
<dbReference type="EMBL" id="PGOL01001109">
    <property type="protein sequence ID" value="PKI60776.1"/>
    <property type="molecule type" value="Genomic_DNA"/>
</dbReference>
<dbReference type="STRING" id="22663.A0A2I0JZA0"/>
<evidence type="ECO:0000256" key="1">
    <source>
        <dbReference type="SAM" id="MobiDB-lite"/>
    </source>
</evidence>
<organism evidence="3 4">
    <name type="scientific">Punica granatum</name>
    <name type="common">Pomegranate</name>
    <dbReference type="NCBI Taxonomy" id="22663"/>
    <lineage>
        <taxon>Eukaryota</taxon>
        <taxon>Viridiplantae</taxon>
        <taxon>Streptophyta</taxon>
        <taxon>Embryophyta</taxon>
        <taxon>Tracheophyta</taxon>
        <taxon>Spermatophyta</taxon>
        <taxon>Magnoliopsida</taxon>
        <taxon>eudicotyledons</taxon>
        <taxon>Gunneridae</taxon>
        <taxon>Pentapetalae</taxon>
        <taxon>rosids</taxon>
        <taxon>malvids</taxon>
        <taxon>Myrtales</taxon>
        <taxon>Lythraceae</taxon>
        <taxon>Punica</taxon>
    </lineage>
</organism>
<dbReference type="FunFam" id="1.10.10.60:FF:000152">
    <property type="entry name" value="Trihelix transcription factor ASIL2"/>
    <property type="match status" value="1"/>
</dbReference>
<dbReference type="InterPro" id="IPR044822">
    <property type="entry name" value="Myb_DNA-bind_4"/>
</dbReference>
<feature type="compositionally biased region" description="Polar residues" evidence="1">
    <location>
        <begin position="70"/>
        <end position="84"/>
    </location>
</feature>
<feature type="region of interest" description="Disordered" evidence="1">
    <location>
        <begin position="244"/>
        <end position="290"/>
    </location>
</feature>
<feature type="compositionally biased region" description="Polar residues" evidence="1">
    <location>
        <begin position="108"/>
        <end position="120"/>
    </location>
</feature>
<dbReference type="InterPro" id="IPR001005">
    <property type="entry name" value="SANT/Myb"/>
</dbReference>
<proteinExistence type="predicted"/>
<protein>
    <recommendedName>
        <fullName evidence="2">Myb-like domain-containing protein</fullName>
    </recommendedName>
</protein>
<name>A0A2I0JZA0_PUNGR</name>
<reference evidence="3 4" key="1">
    <citation type="submission" date="2017-11" db="EMBL/GenBank/DDBJ databases">
        <title>De-novo sequencing of pomegranate (Punica granatum L.) genome.</title>
        <authorList>
            <person name="Akparov Z."/>
            <person name="Amiraslanov A."/>
            <person name="Hajiyeva S."/>
            <person name="Abbasov M."/>
            <person name="Kaur K."/>
            <person name="Hamwieh A."/>
            <person name="Solovyev V."/>
            <person name="Salamov A."/>
            <person name="Braich B."/>
            <person name="Kosarev P."/>
            <person name="Mahmoud A."/>
            <person name="Hajiyev E."/>
            <person name="Babayeva S."/>
            <person name="Izzatullayeva V."/>
            <person name="Mammadov A."/>
            <person name="Mammadov A."/>
            <person name="Sharifova S."/>
            <person name="Ojaghi J."/>
            <person name="Eynullazada K."/>
            <person name="Bayramov B."/>
            <person name="Abdulazimova A."/>
            <person name="Shahmuradov I."/>
        </authorList>
    </citation>
    <scope>NUCLEOTIDE SEQUENCE [LARGE SCALE GENOMIC DNA]</scope>
    <source>
        <strain evidence="4">cv. AG2017</strain>
        <tissue evidence="3">Leaf</tissue>
    </source>
</reference>
<dbReference type="SMART" id="SM00595">
    <property type="entry name" value="MADF"/>
    <property type="match status" value="1"/>
</dbReference>
<dbReference type="InterPro" id="IPR044823">
    <property type="entry name" value="ASIL1/2-like"/>
</dbReference>